<dbReference type="Proteomes" id="UP001178888">
    <property type="component" value="Unassembled WGS sequence"/>
</dbReference>
<reference evidence="1" key="2">
    <citation type="submission" date="2023-08" db="EMBL/GenBank/DDBJ databases">
        <title>Nitrogen cycling bacteria in agricultural field soils.</title>
        <authorList>
            <person name="Jang J."/>
        </authorList>
    </citation>
    <scope>NUCLEOTIDE SEQUENCE</scope>
    <source>
        <strain evidence="1">PS3-36</strain>
    </source>
</reference>
<evidence type="ECO:0000313" key="3">
    <source>
        <dbReference type="Proteomes" id="UP000295132"/>
    </source>
</evidence>
<dbReference type="RefSeq" id="WP_133340617.1">
    <property type="nucleotide sequence ID" value="NZ_JAVGVR010000001.1"/>
</dbReference>
<accession>A0A4R5VHC3</accession>
<keyword evidence="4" id="KW-1185">Reference proteome</keyword>
<comment type="caution">
    <text evidence="2">The sequence shown here is derived from an EMBL/GenBank/DDBJ whole genome shotgun (WGS) entry which is preliminary data.</text>
</comment>
<gene>
    <name evidence="2" type="ORF">E2K98_30050</name>
    <name evidence="1" type="ORF">RCG21_16180</name>
</gene>
<dbReference type="EMBL" id="SMYO01000063">
    <property type="protein sequence ID" value="TDK53729.1"/>
    <property type="molecule type" value="Genomic_DNA"/>
</dbReference>
<name>A0A4R5VHC3_9BACI</name>
<organism evidence="2 3">
    <name type="scientific">Bacillus salipaludis</name>
    <dbReference type="NCBI Taxonomy" id="2547811"/>
    <lineage>
        <taxon>Bacteria</taxon>
        <taxon>Bacillati</taxon>
        <taxon>Bacillota</taxon>
        <taxon>Bacilli</taxon>
        <taxon>Bacillales</taxon>
        <taxon>Bacillaceae</taxon>
        <taxon>Bacillus</taxon>
    </lineage>
</organism>
<evidence type="ECO:0000313" key="1">
    <source>
        <dbReference type="EMBL" id="MDQ6597880.1"/>
    </source>
</evidence>
<proteinExistence type="predicted"/>
<dbReference type="AlphaFoldDB" id="A0A4R5VHC3"/>
<protein>
    <submittedName>
        <fullName evidence="2">Uncharacterized protein</fullName>
    </submittedName>
</protein>
<sequence length="74" mass="8791">MELGDTVETYEHWEGKKVLPESINVPNEARTINLLQRTYKDEFEEYLFDEKNWLNELTTSTVVSNRSVTTFVKY</sequence>
<dbReference type="EMBL" id="JAVGVR010000001">
    <property type="protein sequence ID" value="MDQ6597880.1"/>
    <property type="molecule type" value="Genomic_DNA"/>
</dbReference>
<evidence type="ECO:0000313" key="4">
    <source>
        <dbReference type="Proteomes" id="UP001178888"/>
    </source>
</evidence>
<dbReference type="Proteomes" id="UP000295132">
    <property type="component" value="Unassembled WGS sequence"/>
</dbReference>
<reference evidence="2 3" key="1">
    <citation type="submission" date="2019-03" db="EMBL/GenBank/DDBJ databases">
        <title>Bacillus niacini sp. nov. a Nicotinate-Metabolizing Mesophile Isolated from Soil.</title>
        <authorList>
            <person name="Zhang G."/>
        </authorList>
    </citation>
    <scope>NUCLEOTIDE SEQUENCE [LARGE SCALE GENOMIC DNA]</scope>
    <source>
        <strain evidence="2 3">WN066</strain>
    </source>
</reference>
<evidence type="ECO:0000313" key="2">
    <source>
        <dbReference type="EMBL" id="TDK53729.1"/>
    </source>
</evidence>